<dbReference type="Pfam" id="PF12706">
    <property type="entry name" value="Lactamase_B_2"/>
    <property type="match status" value="1"/>
</dbReference>
<dbReference type="Proteomes" id="UP000809273">
    <property type="component" value="Unassembled WGS sequence"/>
</dbReference>
<organism evidence="2 3">
    <name type="scientific">Candidatus Zymogenus saltonus</name>
    <dbReference type="NCBI Taxonomy" id="2844893"/>
    <lineage>
        <taxon>Bacteria</taxon>
        <taxon>Deltaproteobacteria</taxon>
        <taxon>Candidatus Zymogenia</taxon>
        <taxon>Candidatus Zymogeniales</taxon>
        <taxon>Candidatus Zymogenaceae</taxon>
        <taxon>Candidatus Zymogenus</taxon>
    </lineage>
</organism>
<dbReference type="InterPro" id="IPR036866">
    <property type="entry name" value="RibonucZ/Hydroxyglut_hydro"/>
</dbReference>
<dbReference type="EMBL" id="JAFGIX010000069">
    <property type="protein sequence ID" value="MBN1574167.1"/>
    <property type="molecule type" value="Genomic_DNA"/>
</dbReference>
<reference evidence="2" key="2">
    <citation type="submission" date="2021-01" db="EMBL/GenBank/DDBJ databases">
        <authorList>
            <person name="Hahn C.R."/>
            <person name="Youssef N.H."/>
            <person name="Elshahed M."/>
        </authorList>
    </citation>
    <scope>NUCLEOTIDE SEQUENCE</scope>
    <source>
        <strain evidence="2">Zod_Metabat.24</strain>
    </source>
</reference>
<proteinExistence type="predicted"/>
<evidence type="ECO:0000313" key="3">
    <source>
        <dbReference type="Proteomes" id="UP000809273"/>
    </source>
</evidence>
<evidence type="ECO:0000313" key="2">
    <source>
        <dbReference type="EMBL" id="MBN1574167.1"/>
    </source>
</evidence>
<dbReference type="SMART" id="SM00849">
    <property type="entry name" value="Lactamase_B"/>
    <property type="match status" value="1"/>
</dbReference>
<dbReference type="SUPFAM" id="SSF56281">
    <property type="entry name" value="Metallo-hydrolase/oxidoreductase"/>
    <property type="match status" value="1"/>
</dbReference>
<accession>A0A9D8KHF5</accession>
<dbReference type="CDD" id="cd16272">
    <property type="entry name" value="RNaseZ_MBL-fold"/>
    <property type="match status" value="1"/>
</dbReference>
<name>A0A9D8KHF5_9DELT</name>
<sequence length="250" mass="27271">MKVQVLGSGTIVPSAFRSAAAYAVTIGERTILLDMGPGLLRRMAEAGIEINGVDMVFLSHFHPDHIGDFVPFVFASKYQIGPAREKDLTILAGVGFGELYNGLVEVYGKWIIPESYEIHIEEMGVEVREFDRFSVSTTRTNHNPESIAVRIDSEGRSLVYTGDTDLSESLIEISEGADLLIIETSFPDGMKVPGHLTPGEAAGIAARAKVKRVMPTHFYPPMEDVDLAGAFGGSFEGEVIRPRDLMVIDI</sequence>
<dbReference type="GO" id="GO:0042781">
    <property type="term" value="F:3'-tRNA processing endoribonuclease activity"/>
    <property type="evidence" value="ECO:0007669"/>
    <property type="project" value="TreeGrafter"/>
</dbReference>
<feature type="domain" description="Metallo-beta-lactamase" evidence="1">
    <location>
        <begin position="18"/>
        <end position="217"/>
    </location>
</feature>
<reference evidence="2" key="1">
    <citation type="journal article" date="2021" name="Environ. Microbiol.">
        <title>Genomic characterization of three novel Desulfobacterota classes expand the metabolic and phylogenetic diversity of the phylum.</title>
        <authorList>
            <person name="Murphy C.L."/>
            <person name="Biggerstaff J."/>
            <person name="Eichhorn A."/>
            <person name="Ewing E."/>
            <person name="Shahan R."/>
            <person name="Soriano D."/>
            <person name="Stewart S."/>
            <person name="VanMol K."/>
            <person name="Walker R."/>
            <person name="Walters P."/>
            <person name="Elshahed M.S."/>
            <person name="Youssef N.H."/>
        </authorList>
    </citation>
    <scope>NUCLEOTIDE SEQUENCE</scope>
    <source>
        <strain evidence="2">Zod_Metabat.24</strain>
    </source>
</reference>
<dbReference type="Gene3D" id="3.60.15.10">
    <property type="entry name" value="Ribonuclease Z/Hydroxyacylglutathione hydrolase-like"/>
    <property type="match status" value="1"/>
</dbReference>
<evidence type="ECO:0000259" key="1">
    <source>
        <dbReference type="SMART" id="SM00849"/>
    </source>
</evidence>
<protein>
    <submittedName>
        <fullName evidence="2">MBL fold metallo-hydrolase</fullName>
    </submittedName>
</protein>
<dbReference type="InterPro" id="IPR001279">
    <property type="entry name" value="Metallo-B-lactamas"/>
</dbReference>
<dbReference type="AlphaFoldDB" id="A0A9D8KHF5"/>
<dbReference type="PANTHER" id="PTHR46018">
    <property type="entry name" value="ZINC PHOSPHODIESTERASE ELAC PROTEIN 1"/>
    <property type="match status" value="1"/>
</dbReference>
<gene>
    <name evidence="2" type="ORF">JW984_13300</name>
</gene>
<comment type="caution">
    <text evidence="2">The sequence shown here is derived from an EMBL/GenBank/DDBJ whole genome shotgun (WGS) entry which is preliminary data.</text>
</comment>
<dbReference type="PANTHER" id="PTHR46018:SF2">
    <property type="entry name" value="ZINC PHOSPHODIESTERASE ELAC PROTEIN 1"/>
    <property type="match status" value="1"/>
</dbReference>